<organism evidence="3 4">
    <name type="scientific">Humisphaera borealis</name>
    <dbReference type="NCBI Taxonomy" id="2807512"/>
    <lineage>
        <taxon>Bacteria</taxon>
        <taxon>Pseudomonadati</taxon>
        <taxon>Planctomycetota</taxon>
        <taxon>Phycisphaerae</taxon>
        <taxon>Tepidisphaerales</taxon>
        <taxon>Tepidisphaeraceae</taxon>
        <taxon>Humisphaera</taxon>
    </lineage>
</organism>
<dbReference type="Proteomes" id="UP000593765">
    <property type="component" value="Chromosome"/>
</dbReference>
<evidence type="ECO:0000256" key="1">
    <source>
        <dbReference type="SAM" id="MobiDB-lite"/>
    </source>
</evidence>
<feature type="signal peptide" evidence="2">
    <location>
        <begin position="1"/>
        <end position="22"/>
    </location>
</feature>
<feature type="compositionally biased region" description="Polar residues" evidence="1">
    <location>
        <begin position="330"/>
        <end position="341"/>
    </location>
</feature>
<protein>
    <submittedName>
        <fullName evidence="3">Uncharacterized protein</fullName>
    </submittedName>
</protein>
<evidence type="ECO:0000313" key="3">
    <source>
        <dbReference type="EMBL" id="QOV89045.1"/>
    </source>
</evidence>
<feature type="region of interest" description="Disordered" evidence="1">
    <location>
        <begin position="123"/>
        <end position="155"/>
    </location>
</feature>
<keyword evidence="2" id="KW-0732">Signal</keyword>
<dbReference type="RefSeq" id="WP_206292059.1">
    <property type="nucleotide sequence ID" value="NZ_CP063458.1"/>
</dbReference>
<gene>
    <name evidence="3" type="ORF">IPV69_22930</name>
</gene>
<keyword evidence="4" id="KW-1185">Reference proteome</keyword>
<accession>A0A7M2WU44</accession>
<feature type="region of interest" description="Disordered" evidence="1">
    <location>
        <begin position="316"/>
        <end position="341"/>
    </location>
</feature>
<dbReference type="EMBL" id="CP063458">
    <property type="protein sequence ID" value="QOV89045.1"/>
    <property type="molecule type" value="Genomic_DNA"/>
</dbReference>
<name>A0A7M2WU44_9BACT</name>
<feature type="compositionally biased region" description="Pro residues" evidence="1">
    <location>
        <begin position="132"/>
        <end position="142"/>
    </location>
</feature>
<feature type="chain" id="PRO_5033980605" evidence="2">
    <location>
        <begin position="23"/>
        <end position="341"/>
    </location>
</feature>
<evidence type="ECO:0000256" key="2">
    <source>
        <dbReference type="SAM" id="SignalP"/>
    </source>
</evidence>
<proteinExistence type="predicted"/>
<dbReference type="KEGG" id="hbs:IPV69_22930"/>
<dbReference type="AlphaFoldDB" id="A0A7M2WU44"/>
<evidence type="ECO:0000313" key="4">
    <source>
        <dbReference type="Proteomes" id="UP000593765"/>
    </source>
</evidence>
<reference evidence="3 4" key="1">
    <citation type="submission" date="2020-10" db="EMBL/GenBank/DDBJ databases">
        <title>Wide distribution of Phycisphaera-like planctomycetes from WD2101 soil group in peatlands and genome analysis of the first cultivated representative.</title>
        <authorList>
            <person name="Dedysh S.N."/>
            <person name="Beletsky A.V."/>
            <person name="Ivanova A."/>
            <person name="Kulichevskaya I.S."/>
            <person name="Suzina N.E."/>
            <person name="Philippov D.A."/>
            <person name="Rakitin A.L."/>
            <person name="Mardanov A.V."/>
            <person name="Ravin N.V."/>
        </authorList>
    </citation>
    <scope>NUCLEOTIDE SEQUENCE [LARGE SCALE GENOMIC DNA]</scope>
    <source>
        <strain evidence="3 4">M1803</strain>
    </source>
</reference>
<sequence>MLKKIAIACAGFVLTGQSALFAQTANPLDVPSTPPQPVVLAPASPMVFLGEIDGIPVVLQLTVTGQDASGFLIVGDQKCPFSGKTEGPVIDGSWQAASGKTYRLRITDRRDSLTLETNGKTLSLRPANRPVTNPPVTAPPATQPLNQNNVPFPAPKPQDKVLPLTDASLDNVSDKVGEHFTAPLPAGWRMMDGPLGAFIGSADGKSGFGVIGRPLEETEGFSTFGGNMLKAVGVSDPTVLSTVELKVDGGEGRELVLGFVGRDNVKRTGIFRIVVLNNGPRKIGMIWHAATPDDQFRAECGKMLKLAMAIRMNAQQPTPAPLPPQAPQANGGNENGNPLNF</sequence>